<gene>
    <name evidence="1" type="primary">65</name>
    <name evidence="1" type="ORF">PBI_HENDRIX_65</name>
</gene>
<protein>
    <submittedName>
        <fullName evidence="1">Uncharacterized protein</fullName>
    </submittedName>
</protein>
<dbReference type="EMBL" id="MH183162">
    <property type="protein sequence ID" value="AWN07736.1"/>
    <property type="molecule type" value="Genomic_DNA"/>
</dbReference>
<dbReference type="GeneID" id="54992532"/>
<dbReference type="KEGG" id="vg:54992532"/>
<accession>A0A2U8UUQ0</accession>
<keyword evidence="2" id="KW-1185">Reference proteome</keyword>
<dbReference type="InterPro" id="IPR036889">
    <property type="entry name" value="mOase_MmoB_DmpM_sf"/>
</dbReference>
<dbReference type="GO" id="GO:0004497">
    <property type="term" value="F:monooxygenase activity"/>
    <property type="evidence" value="ECO:0007669"/>
    <property type="project" value="InterPro"/>
</dbReference>
<dbReference type="SUPFAM" id="SSF56029">
    <property type="entry name" value="Monooxygenase (hydroxylase) regulatory protein"/>
    <property type="match status" value="1"/>
</dbReference>
<organism evidence="1 2">
    <name type="scientific">Microbacterium phage Hendrix</name>
    <dbReference type="NCBI Taxonomy" id="2182341"/>
    <lineage>
        <taxon>Viruses</taxon>
        <taxon>Duplodnaviria</taxon>
        <taxon>Heunggongvirae</taxon>
        <taxon>Uroviricota</taxon>
        <taxon>Caudoviricetes</taxon>
        <taxon>Rogerhendrixvirus</taxon>
        <taxon>Rogerhendrixvirus hendrix</taxon>
    </lineage>
</organism>
<evidence type="ECO:0000313" key="2">
    <source>
        <dbReference type="Proteomes" id="UP000247284"/>
    </source>
</evidence>
<reference evidence="1 2" key="1">
    <citation type="submission" date="2018-04" db="EMBL/GenBank/DDBJ databases">
        <authorList>
            <person name="Stanton A.-C.J."/>
            <person name="Garlena R.A."/>
            <person name="Russell D.A."/>
            <person name="Pope W.H."/>
            <person name="Jacobs-Sera D."/>
            <person name="Hatfull G.F."/>
        </authorList>
    </citation>
    <scope>NUCLEOTIDE SEQUENCE [LARGE SCALE GENOMIC DNA]</scope>
</reference>
<dbReference type="Proteomes" id="UP000247284">
    <property type="component" value="Segment"/>
</dbReference>
<dbReference type="RefSeq" id="YP_009802003.1">
    <property type="nucleotide sequence ID" value="NC_047977.1"/>
</dbReference>
<name>A0A2U8UUQ0_9CAUD</name>
<sequence>MNAYTVDNSRAAWEIRKNAIALESRRAGDVAPGDHVRFNNAHVRVVRDVVAENGKVKIFVHDSNGMWWLDADHMLDIVAESVPVGVGWVR</sequence>
<evidence type="ECO:0000313" key="1">
    <source>
        <dbReference type="EMBL" id="AWN07736.1"/>
    </source>
</evidence>
<proteinExistence type="predicted"/>